<proteinExistence type="predicted"/>
<evidence type="ECO:0000313" key="2">
    <source>
        <dbReference type="EMBL" id="MBO3272229.1"/>
    </source>
</evidence>
<dbReference type="EMBL" id="JAGETX010000010">
    <property type="protein sequence ID" value="MBO3272229.1"/>
    <property type="molecule type" value="Genomic_DNA"/>
</dbReference>
<dbReference type="Gene3D" id="3.10.180.10">
    <property type="entry name" value="2,3-Dihydroxybiphenyl 1,2-Dioxygenase, domain 1"/>
    <property type="match status" value="1"/>
</dbReference>
<dbReference type="SUPFAM" id="SSF54593">
    <property type="entry name" value="Glyoxalase/Bleomycin resistance protein/Dihydroxybiphenyl dioxygenase"/>
    <property type="match status" value="1"/>
</dbReference>
<feature type="domain" description="VOC" evidence="1">
    <location>
        <begin position="2"/>
        <end position="123"/>
    </location>
</feature>
<sequence length="137" mass="14698">MNFTSVRLITADFERLASFYETVSGQQLVRATPSFGELRTLGGTLAIGDTSTLAPFGGGLVASPAANRTAIIEFRVADVDADYGRLATYLGDALVQAPTTMPWGNRSLLFRDPDGNLVNFFMPLTPAALEKFAHQPA</sequence>
<reference evidence="2 3" key="1">
    <citation type="submission" date="2021-03" db="EMBL/GenBank/DDBJ databases">
        <authorList>
            <person name="Kim M.K."/>
        </authorList>
    </citation>
    <scope>NUCLEOTIDE SEQUENCE [LARGE SCALE GENOMIC DNA]</scope>
    <source>
        <strain evidence="2 3">BT507</strain>
    </source>
</reference>
<dbReference type="InterPro" id="IPR037523">
    <property type="entry name" value="VOC_core"/>
</dbReference>
<dbReference type="RefSeq" id="WP_208308503.1">
    <property type="nucleotide sequence ID" value="NZ_JAGETX010000010.1"/>
</dbReference>
<accession>A0ABS3TF12</accession>
<dbReference type="InterPro" id="IPR004360">
    <property type="entry name" value="Glyas_Fos-R_dOase_dom"/>
</dbReference>
<comment type="caution">
    <text evidence="2">The sequence shown here is derived from an EMBL/GenBank/DDBJ whole genome shotgun (WGS) entry which is preliminary data.</text>
</comment>
<keyword evidence="3" id="KW-1185">Reference proteome</keyword>
<evidence type="ECO:0000313" key="3">
    <source>
        <dbReference type="Proteomes" id="UP000670527"/>
    </source>
</evidence>
<name>A0ABS3TF12_9BACT</name>
<dbReference type="Pfam" id="PF00903">
    <property type="entry name" value="Glyoxalase"/>
    <property type="match status" value="1"/>
</dbReference>
<protein>
    <submittedName>
        <fullName evidence="2">VOC family protein</fullName>
    </submittedName>
</protein>
<dbReference type="PROSITE" id="PS51819">
    <property type="entry name" value="VOC"/>
    <property type="match status" value="1"/>
</dbReference>
<gene>
    <name evidence="2" type="ORF">J4D97_16350</name>
</gene>
<evidence type="ECO:0000259" key="1">
    <source>
        <dbReference type="PROSITE" id="PS51819"/>
    </source>
</evidence>
<dbReference type="InterPro" id="IPR029068">
    <property type="entry name" value="Glyas_Bleomycin-R_OHBP_Dase"/>
</dbReference>
<dbReference type="Proteomes" id="UP000670527">
    <property type="component" value="Unassembled WGS sequence"/>
</dbReference>
<organism evidence="2 3">
    <name type="scientific">Hymenobacter defluvii</name>
    <dbReference type="NCBI Taxonomy" id="2054411"/>
    <lineage>
        <taxon>Bacteria</taxon>
        <taxon>Pseudomonadati</taxon>
        <taxon>Bacteroidota</taxon>
        <taxon>Cytophagia</taxon>
        <taxon>Cytophagales</taxon>
        <taxon>Hymenobacteraceae</taxon>
        <taxon>Hymenobacter</taxon>
    </lineage>
</organism>